<evidence type="ECO:0000256" key="7">
    <source>
        <dbReference type="RuleBase" id="RU079119"/>
    </source>
</evidence>
<name>A0A077Y758_PLAYE</name>
<dbReference type="InterPro" id="IPR039859">
    <property type="entry name" value="PFA4/ZDH16/20/ERF2-like"/>
</dbReference>
<sequence>MNNYFSFIIVTSLSVFLYICYLYCLQNDHLNNYSKFLRIFLALISAPLFVLYYWAFVKCSACNPGYVDDIWEINAEENNIQIENRKIRNYTPNKYTICDKCNYLVRPERAHHCRTCQRCVLKMDHHCPWIGTCVGEKNLKFFFLFLIYGLFISLFVNITIMPQFVKSIYETDEAKESYKMHHAAIFISVSATTTLALALIFMVFRYIYFISHNITTIESSYADKNPYDIGTYSNWKEVFGNFQWKWFFPFNPDNLYITNYLYPLNDIYMNINNIDINDTLLSNHNFNLKEDD</sequence>
<feature type="domain" description="Palmitoyltransferase DHHC" evidence="8">
    <location>
        <begin position="94"/>
        <end position="219"/>
    </location>
</feature>
<dbReference type="Pfam" id="PF01529">
    <property type="entry name" value="DHHC"/>
    <property type="match status" value="1"/>
</dbReference>
<feature type="transmembrane region" description="Helical" evidence="7">
    <location>
        <begin position="6"/>
        <end position="24"/>
    </location>
</feature>
<evidence type="ECO:0000313" key="11">
    <source>
        <dbReference type="Proteomes" id="UP000072874"/>
    </source>
</evidence>
<accession>A0A077Y758</accession>
<reference evidence="9" key="2">
    <citation type="submission" date="2014-05" db="EMBL/GenBank/DDBJ databases">
        <authorList>
            <person name="Aslett A.Martin."/>
            <person name="De Silva Nishadi"/>
        </authorList>
    </citation>
    <scope>NUCLEOTIDE SEQUENCE</scope>
    <source>
        <strain evidence="9">YM</strain>
    </source>
</reference>
<evidence type="ECO:0000259" key="8">
    <source>
        <dbReference type="Pfam" id="PF01529"/>
    </source>
</evidence>
<feature type="transmembrane region" description="Helical" evidence="7">
    <location>
        <begin position="36"/>
        <end position="55"/>
    </location>
</feature>
<dbReference type="InterPro" id="IPR001594">
    <property type="entry name" value="Palmitoyltrfase_DHHC"/>
</dbReference>
<organism evidence="9 12">
    <name type="scientific">Plasmodium yoelii</name>
    <dbReference type="NCBI Taxonomy" id="5861"/>
    <lineage>
        <taxon>Eukaryota</taxon>
        <taxon>Sar</taxon>
        <taxon>Alveolata</taxon>
        <taxon>Apicomplexa</taxon>
        <taxon>Aconoidasida</taxon>
        <taxon>Haemosporida</taxon>
        <taxon>Plasmodiidae</taxon>
        <taxon>Plasmodium</taxon>
        <taxon>Plasmodium (Vinckeia)</taxon>
    </lineage>
</organism>
<evidence type="ECO:0000256" key="3">
    <source>
        <dbReference type="ARBA" id="ARBA00022692"/>
    </source>
</evidence>
<dbReference type="PANTHER" id="PTHR12246">
    <property type="entry name" value="PALMITOYLTRANSFERASE ZDHHC16"/>
    <property type="match status" value="1"/>
</dbReference>
<comment type="domain">
    <text evidence="7">The DHHC domain is required for palmitoyltransferase activity.</text>
</comment>
<comment type="subcellular location">
    <subcellularLocation>
        <location evidence="1">Membrane</location>
        <topology evidence="1">Multi-pass membrane protein</topology>
    </subcellularLocation>
</comment>
<keyword evidence="6 7" id="KW-0012">Acyltransferase</keyword>
<evidence type="ECO:0000256" key="6">
    <source>
        <dbReference type="ARBA" id="ARBA00023315"/>
    </source>
</evidence>
<dbReference type="Proteomes" id="UP000072874">
    <property type="component" value="Chromosome 9"/>
</dbReference>
<comment type="catalytic activity">
    <reaction evidence="7">
        <text>L-cysteinyl-[protein] + hexadecanoyl-CoA = S-hexadecanoyl-L-cysteinyl-[protein] + CoA</text>
        <dbReference type="Rhea" id="RHEA:36683"/>
        <dbReference type="Rhea" id="RHEA-COMP:10131"/>
        <dbReference type="Rhea" id="RHEA-COMP:11032"/>
        <dbReference type="ChEBI" id="CHEBI:29950"/>
        <dbReference type="ChEBI" id="CHEBI:57287"/>
        <dbReference type="ChEBI" id="CHEBI:57379"/>
        <dbReference type="ChEBI" id="CHEBI:74151"/>
        <dbReference type="EC" id="2.3.1.225"/>
    </reaction>
</comment>
<evidence type="ECO:0000313" key="9">
    <source>
        <dbReference type="EMBL" id="CDU18113.1"/>
    </source>
</evidence>
<dbReference type="VEuPathDB" id="PlasmoDB:PY02160"/>
<dbReference type="KEGG" id="pyo:PY17X_0934100"/>
<feature type="transmembrane region" description="Helical" evidence="7">
    <location>
        <begin position="183"/>
        <end position="208"/>
    </location>
</feature>
<reference evidence="10" key="3">
    <citation type="submission" date="2014-05" db="EMBL/GenBank/DDBJ databases">
        <authorList>
            <person name="Aslett M.A."/>
            <person name="De Silva N."/>
        </authorList>
    </citation>
    <scope>NUCLEOTIDE SEQUENCE</scope>
    <source>
        <strain evidence="10">17X</strain>
    </source>
</reference>
<dbReference type="EMBL" id="LK934637">
    <property type="protein sequence ID" value="CDU18113.1"/>
    <property type="molecule type" value="Genomic_DNA"/>
</dbReference>
<protein>
    <recommendedName>
        <fullName evidence="7">Palmitoyltransferase</fullName>
        <ecNumber evidence="7">2.3.1.225</ecNumber>
    </recommendedName>
</protein>
<dbReference type="VEuPathDB" id="PlasmoDB:Py17XNL_000900357"/>
<keyword evidence="4 7" id="KW-1133">Transmembrane helix</keyword>
<comment type="similarity">
    <text evidence="7">Belongs to the DHHC palmitoyltransferase family.</text>
</comment>
<evidence type="ECO:0000256" key="4">
    <source>
        <dbReference type="ARBA" id="ARBA00022989"/>
    </source>
</evidence>
<dbReference type="EC" id="2.3.1.225" evidence="7"/>
<evidence type="ECO:0000256" key="5">
    <source>
        <dbReference type="ARBA" id="ARBA00023136"/>
    </source>
</evidence>
<evidence type="ECO:0000313" key="12">
    <source>
        <dbReference type="Proteomes" id="UP000072904"/>
    </source>
</evidence>
<gene>
    <name evidence="10" type="ORF">PY17X_0934100</name>
    <name evidence="9" type="ORF">PYYM_0933500</name>
</gene>
<dbReference type="VEuPathDB" id="PlasmoDB:PYYM_0933500"/>
<keyword evidence="5 7" id="KW-0472">Membrane</keyword>
<dbReference type="PROSITE" id="PS50216">
    <property type="entry name" value="DHHC"/>
    <property type="match status" value="1"/>
</dbReference>
<dbReference type="RefSeq" id="XP_022812241.1">
    <property type="nucleotide sequence ID" value="XM_022956052.1"/>
</dbReference>
<evidence type="ECO:0000313" key="10">
    <source>
        <dbReference type="EMBL" id="VTZ78530.1"/>
    </source>
</evidence>
<dbReference type="GO" id="GO:0016020">
    <property type="term" value="C:membrane"/>
    <property type="evidence" value="ECO:0007669"/>
    <property type="project" value="UniProtKB-SubCell"/>
</dbReference>
<proteinExistence type="inferred from homology"/>
<dbReference type="OrthoDB" id="9909019at2759"/>
<dbReference type="EMBL" id="LM993663">
    <property type="protein sequence ID" value="VTZ78530.1"/>
    <property type="molecule type" value="Genomic_DNA"/>
</dbReference>
<keyword evidence="3 7" id="KW-0812">Transmembrane</keyword>
<dbReference type="Proteomes" id="UP000072904">
    <property type="component" value="Chromosome 9"/>
</dbReference>
<dbReference type="GO" id="GO:0019706">
    <property type="term" value="F:protein-cysteine S-palmitoyltransferase activity"/>
    <property type="evidence" value="ECO:0007669"/>
    <property type="project" value="UniProtKB-EC"/>
</dbReference>
<evidence type="ECO:0000256" key="2">
    <source>
        <dbReference type="ARBA" id="ARBA00022679"/>
    </source>
</evidence>
<evidence type="ECO:0000256" key="1">
    <source>
        <dbReference type="ARBA" id="ARBA00004141"/>
    </source>
</evidence>
<reference evidence="11 12" key="1">
    <citation type="journal article" date="2014" name="BMC Biol.">
        <title>A comprehensive evaluation of rodent malaria parasite genomes and gene expression.</title>
        <authorList>
            <person name="Otto T.D."/>
            <person name="Bohme U."/>
            <person name="Jackson A.P."/>
            <person name="Hunt M."/>
            <person name="Franke-Fayard B."/>
            <person name="Hoeijmakers W.A."/>
            <person name="Religa A.A."/>
            <person name="Robertson L."/>
            <person name="Sanders M."/>
            <person name="Ogun S.A."/>
            <person name="Cunningham D."/>
            <person name="Erhart A."/>
            <person name="Billker O."/>
            <person name="Khan S.M."/>
            <person name="Stunnenberg H.G."/>
            <person name="Langhorne J."/>
            <person name="Holder A.A."/>
            <person name="Waters A.P."/>
            <person name="Newbold C.I."/>
            <person name="Pain A."/>
            <person name="Berriman M."/>
            <person name="Janse C.J."/>
        </authorList>
    </citation>
    <scope>NUCLEOTIDE SEQUENCE [LARGE SCALE GENOMIC DNA]</scope>
    <source>
        <strain evidence="10 11">17X</strain>
        <strain evidence="9 12">YM</strain>
    </source>
</reference>
<dbReference type="AlphaFoldDB" id="A0A077Y758"/>
<dbReference type="GeneID" id="3807328"/>
<reference evidence="10" key="4">
    <citation type="submission" date="2019-05" db="EMBL/GenBank/DDBJ databases">
        <authorList>
            <consortium name="Pathogen Informatics"/>
        </authorList>
    </citation>
    <scope>NUCLEOTIDE SEQUENCE</scope>
    <source>
        <strain evidence="10">17X</strain>
    </source>
</reference>
<keyword evidence="2 7" id="KW-0808">Transferase</keyword>
<feature type="transmembrane region" description="Helical" evidence="7">
    <location>
        <begin position="141"/>
        <end position="162"/>
    </location>
</feature>
<dbReference type="OMA" id="FQTEHEY"/>
<dbReference type="VEuPathDB" id="PlasmoDB:PY17X_0934100"/>